<keyword evidence="4" id="KW-0106">Calcium</keyword>
<evidence type="ECO:0000256" key="3">
    <source>
        <dbReference type="ARBA" id="ARBA00022801"/>
    </source>
</evidence>
<keyword evidence="6" id="KW-0732">Signal</keyword>
<organism evidence="8 9">
    <name type="scientific">Gimesia chilikensis</name>
    <dbReference type="NCBI Taxonomy" id="2605989"/>
    <lineage>
        <taxon>Bacteria</taxon>
        <taxon>Pseudomonadati</taxon>
        <taxon>Planctomycetota</taxon>
        <taxon>Planctomycetia</taxon>
        <taxon>Planctomycetales</taxon>
        <taxon>Planctomycetaceae</taxon>
        <taxon>Gimesia</taxon>
    </lineage>
</organism>
<proteinExistence type="inferred from homology"/>
<dbReference type="GO" id="GO:0046872">
    <property type="term" value="F:metal ion binding"/>
    <property type="evidence" value="ECO:0007669"/>
    <property type="project" value="UniProtKB-KW"/>
</dbReference>
<keyword evidence="3 8" id="KW-0378">Hydrolase</keyword>
<feature type="region of interest" description="Disordered" evidence="5">
    <location>
        <begin position="885"/>
        <end position="914"/>
    </location>
</feature>
<dbReference type="Gene3D" id="3.30.1120.10">
    <property type="match status" value="1"/>
</dbReference>
<dbReference type="RefSeq" id="WP_145041387.1">
    <property type="nucleotide sequence ID" value="NZ_CP036347.1"/>
</dbReference>
<feature type="compositionally biased region" description="Basic and acidic residues" evidence="5">
    <location>
        <begin position="819"/>
        <end position="830"/>
    </location>
</feature>
<evidence type="ECO:0000256" key="2">
    <source>
        <dbReference type="ARBA" id="ARBA00022723"/>
    </source>
</evidence>
<reference evidence="8 9" key="1">
    <citation type="submission" date="2019-02" db="EMBL/GenBank/DDBJ databases">
        <title>Deep-cultivation of Planctomycetes and their phenomic and genomic characterization uncovers novel biology.</title>
        <authorList>
            <person name="Wiegand S."/>
            <person name="Jogler M."/>
            <person name="Boedeker C."/>
            <person name="Pinto D."/>
            <person name="Vollmers J."/>
            <person name="Rivas-Marin E."/>
            <person name="Kohn T."/>
            <person name="Peeters S.H."/>
            <person name="Heuer A."/>
            <person name="Rast P."/>
            <person name="Oberbeckmann S."/>
            <person name="Bunk B."/>
            <person name="Jeske O."/>
            <person name="Meyerdierks A."/>
            <person name="Storesund J.E."/>
            <person name="Kallscheuer N."/>
            <person name="Luecker S."/>
            <person name="Lage O.M."/>
            <person name="Pohl T."/>
            <person name="Merkel B.J."/>
            <person name="Hornburger P."/>
            <person name="Mueller R.-W."/>
            <person name="Bruemmer F."/>
            <person name="Labrenz M."/>
            <person name="Spormann A.M."/>
            <person name="Op den Camp H."/>
            <person name="Overmann J."/>
            <person name="Amann R."/>
            <person name="Jetten M.S.M."/>
            <person name="Mascher T."/>
            <person name="Medema M.H."/>
            <person name="Devos D.P."/>
            <person name="Kaster A.-K."/>
            <person name="Ovreas L."/>
            <person name="Rohde M."/>
            <person name="Galperin M.Y."/>
            <person name="Jogler C."/>
        </authorList>
    </citation>
    <scope>NUCLEOTIDE SEQUENCE [LARGE SCALE GENOMIC DNA]</scope>
    <source>
        <strain evidence="8 9">V6</strain>
    </source>
</reference>
<dbReference type="EMBL" id="CP036347">
    <property type="protein sequence ID" value="QDU03538.1"/>
    <property type="molecule type" value="Genomic_DNA"/>
</dbReference>
<dbReference type="SUPFAM" id="SSF53649">
    <property type="entry name" value="Alkaline phosphatase-like"/>
    <property type="match status" value="2"/>
</dbReference>
<evidence type="ECO:0000313" key="9">
    <source>
        <dbReference type="Proteomes" id="UP000320722"/>
    </source>
</evidence>
<feature type="chain" id="PRO_5021947016" evidence="6">
    <location>
        <begin position="22"/>
        <end position="914"/>
    </location>
</feature>
<feature type="compositionally biased region" description="Basic residues" evidence="5">
    <location>
        <begin position="899"/>
        <end position="914"/>
    </location>
</feature>
<dbReference type="Pfam" id="PF00884">
    <property type="entry name" value="Sulfatase"/>
    <property type="match status" value="2"/>
</dbReference>
<evidence type="ECO:0000256" key="4">
    <source>
        <dbReference type="ARBA" id="ARBA00022837"/>
    </source>
</evidence>
<keyword evidence="2" id="KW-0479">Metal-binding</keyword>
<dbReference type="AlphaFoldDB" id="A0A517WE58"/>
<feature type="domain" description="Sulfatase N-terminal" evidence="7">
    <location>
        <begin position="26"/>
        <end position="294"/>
    </location>
</feature>
<evidence type="ECO:0000256" key="1">
    <source>
        <dbReference type="ARBA" id="ARBA00008779"/>
    </source>
</evidence>
<dbReference type="CDD" id="cd16027">
    <property type="entry name" value="SGSH"/>
    <property type="match status" value="1"/>
</dbReference>
<evidence type="ECO:0000313" key="8">
    <source>
        <dbReference type="EMBL" id="QDU03538.1"/>
    </source>
</evidence>
<evidence type="ECO:0000256" key="5">
    <source>
        <dbReference type="SAM" id="MobiDB-lite"/>
    </source>
</evidence>
<dbReference type="InterPro" id="IPR024607">
    <property type="entry name" value="Sulfatase_CS"/>
</dbReference>
<evidence type="ECO:0000256" key="6">
    <source>
        <dbReference type="SAM" id="SignalP"/>
    </source>
</evidence>
<dbReference type="PROSITE" id="PS00523">
    <property type="entry name" value="SULFATASE_1"/>
    <property type="match status" value="1"/>
</dbReference>
<dbReference type="GO" id="GO:0004065">
    <property type="term" value="F:arylsulfatase activity"/>
    <property type="evidence" value="ECO:0007669"/>
    <property type="project" value="UniProtKB-EC"/>
</dbReference>
<comment type="similarity">
    <text evidence="1">Belongs to the sulfatase family.</text>
</comment>
<feature type="domain" description="Sulfatase N-terminal" evidence="7">
    <location>
        <begin position="455"/>
        <end position="785"/>
    </location>
</feature>
<dbReference type="InterPro" id="IPR050738">
    <property type="entry name" value="Sulfatase"/>
</dbReference>
<sequence precursor="true">MRLSGITCLILVQLFVSAVSAETPRPDMVIFLSDDHTWRDSSVYGSPDIKTPNMNRLAAQGMTFNNAFVASPSCAPSRAALLTGLYPANNGAEPNHSRPRVEIKKLPAYLQELGYEVVSFGKVGHYKQTPEYGFDIARHYRYHEDIAIPKAIEWLKQRDSDRPLCLFVGTNWPHVPWPEEIGDIDPARLQVPPHHVDTPVTREWRAKYMAAIQTMDRELGQVYDVARKKLGENVFFLHTSDHGAQWPFGKWNLYDEGIRTPLIVSWPGKIKPGVRTDAMASWIDILPTLIDVAGGTPLDSIDGRSLLPVLKGETTKHREVIFTTHSGDGDNNVYPMRAARTLDGWKYIRNLHPEFRFTSHVTNARAKNGYWDSWVQKAITHPQARQKVRRYLERPDEELYQVNTDPYEQQNRVNEPEQAERLRMLRQQVDDWLAETGDQKNVYGRPQRIAAQEKPNVIMVFIDDMGWSDLSCFKGAAVKTNNIDRLADEGIRFTNFYVNSPICSPSRVALTTGQYPQRWRINSYLAQRKKNRERGLAQWLDPKAPVLARELKHAGYATGHFGKWHMGGQRDVGEAPLITRYGFDRSLTNFEGLGPRVLPLKDAYDGKPPQKHDLGSANLGHGPIRWEDRSVVTAAFVKDALNFIDQAEATGQPFYLNLWPDDVHSPFFPPEVMRDATDGSKRALYYAVLKAMDQQLGALFDRIRNDEQLKNNTLILIASDNGPETGAGLANPLRGAKTWLYEGGVRSPLIVWGPSLINPKAAGTTNNTSVLSALDLNRSLYSLTGTELPQGVQLDGEDLADTLLGKEKQSRQAPLFWRRPPDRPGTREEPNPDLAARAGKWKFYMNYDQTGIQLYDLEQDVSETRNQATQHPDLVKRLQQAVNEWNSGLPADAGDPNWRPKKKPAKTGKAKAAN</sequence>
<dbReference type="EC" id="3.1.6.1" evidence="8"/>
<protein>
    <submittedName>
        <fullName evidence="8">Arylsulfatase</fullName>
        <ecNumber evidence="8">3.1.6.1</ecNumber>
    </submittedName>
</protein>
<feature type="region of interest" description="Disordered" evidence="5">
    <location>
        <begin position="810"/>
        <end position="833"/>
    </location>
</feature>
<name>A0A517WE58_9PLAN</name>
<gene>
    <name evidence="8" type="ORF">V6x_32590</name>
</gene>
<dbReference type="PANTHER" id="PTHR42693:SF33">
    <property type="entry name" value="ARYLSULFATASE"/>
    <property type="match status" value="1"/>
</dbReference>
<dbReference type="InterPro" id="IPR017850">
    <property type="entry name" value="Alkaline_phosphatase_core_sf"/>
</dbReference>
<dbReference type="PANTHER" id="PTHR42693">
    <property type="entry name" value="ARYLSULFATASE FAMILY MEMBER"/>
    <property type="match status" value="1"/>
</dbReference>
<dbReference type="Gene3D" id="3.40.720.10">
    <property type="entry name" value="Alkaline Phosphatase, subunit A"/>
    <property type="match status" value="2"/>
</dbReference>
<accession>A0A517WE58</accession>
<evidence type="ECO:0000259" key="7">
    <source>
        <dbReference type="Pfam" id="PF00884"/>
    </source>
</evidence>
<dbReference type="Proteomes" id="UP000320722">
    <property type="component" value="Chromosome"/>
</dbReference>
<feature type="signal peptide" evidence="6">
    <location>
        <begin position="1"/>
        <end position="21"/>
    </location>
</feature>
<dbReference type="InterPro" id="IPR000917">
    <property type="entry name" value="Sulfatase_N"/>
</dbReference>